<dbReference type="GeneID" id="60060481"/>
<dbReference type="InterPro" id="IPR050448">
    <property type="entry name" value="OpgB/LTA_synthase_biosynth"/>
</dbReference>
<evidence type="ECO:0000256" key="8">
    <source>
        <dbReference type="PIRSR" id="PIRSR005091-3"/>
    </source>
</evidence>
<evidence type="ECO:0000313" key="12">
    <source>
        <dbReference type="Proteomes" id="UP000017831"/>
    </source>
</evidence>
<comment type="subcellular location">
    <subcellularLocation>
        <location evidence="1">Cell membrane</location>
        <topology evidence="1">Multi-pass membrane protein</topology>
    </subcellularLocation>
</comment>
<dbReference type="PATRIC" id="fig|1121098.3.peg.3778"/>
<name>U6R7Q0_9BACT</name>
<evidence type="ECO:0000313" key="11">
    <source>
        <dbReference type="EMBL" id="EOA52274.1"/>
    </source>
</evidence>
<keyword evidence="3 9" id="KW-0812">Transmembrane</keyword>
<dbReference type="AlphaFoldDB" id="U6R7Q0"/>
<feature type="active site" evidence="6">
    <location>
        <position position="313"/>
    </location>
</feature>
<organism evidence="11 12">
    <name type="scientific">Phocaeicola massiliensis B84634 = Timone 84634 = DSM 17679 = JCM 13223</name>
    <dbReference type="NCBI Taxonomy" id="1121098"/>
    <lineage>
        <taxon>Bacteria</taxon>
        <taxon>Pseudomonadati</taxon>
        <taxon>Bacteroidota</taxon>
        <taxon>Bacteroidia</taxon>
        <taxon>Bacteroidales</taxon>
        <taxon>Bacteroidaceae</taxon>
        <taxon>Phocaeicola</taxon>
    </lineage>
</organism>
<dbReference type="Gene3D" id="3.30.1120.80">
    <property type="match status" value="1"/>
</dbReference>
<feature type="transmembrane region" description="Helical" evidence="9">
    <location>
        <begin position="86"/>
        <end position="108"/>
    </location>
</feature>
<feature type="transmembrane region" description="Helical" evidence="9">
    <location>
        <begin position="168"/>
        <end position="189"/>
    </location>
</feature>
<dbReference type="EMBL" id="AQHY01000040">
    <property type="protein sequence ID" value="EOA52274.1"/>
    <property type="molecule type" value="Genomic_DNA"/>
</dbReference>
<dbReference type="Proteomes" id="UP000017831">
    <property type="component" value="Unassembled WGS sequence"/>
</dbReference>
<dbReference type="HOGENOM" id="CLU_014653_3_1_10"/>
<keyword evidence="5 9" id="KW-0472">Membrane</keyword>
<evidence type="ECO:0000256" key="7">
    <source>
        <dbReference type="PIRSR" id="PIRSR005091-2"/>
    </source>
</evidence>
<keyword evidence="2" id="KW-1003">Cell membrane</keyword>
<dbReference type="PANTHER" id="PTHR47371">
    <property type="entry name" value="LIPOTEICHOIC ACID SYNTHASE"/>
    <property type="match status" value="1"/>
</dbReference>
<dbReference type="Gene3D" id="3.40.720.10">
    <property type="entry name" value="Alkaline Phosphatase, subunit A"/>
    <property type="match status" value="1"/>
</dbReference>
<dbReference type="OrthoDB" id="9777768at2"/>
<feature type="binding site" evidence="8">
    <location>
        <position position="478"/>
    </location>
    <ligand>
        <name>Mn(2+)</name>
        <dbReference type="ChEBI" id="CHEBI:29035"/>
    </ligand>
</feature>
<dbReference type="InterPro" id="IPR012160">
    <property type="entry name" value="LtaS-like"/>
</dbReference>
<dbReference type="PANTHER" id="PTHR47371:SF3">
    <property type="entry name" value="PHOSPHOGLYCEROL TRANSFERASE I"/>
    <property type="match status" value="1"/>
</dbReference>
<evidence type="ECO:0000256" key="6">
    <source>
        <dbReference type="PIRSR" id="PIRSR005091-1"/>
    </source>
</evidence>
<evidence type="ECO:0000256" key="5">
    <source>
        <dbReference type="ARBA" id="ARBA00023136"/>
    </source>
</evidence>
<feature type="domain" description="Sulfatase N-terminal" evidence="10">
    <location>
        <begin position="265"/>
        <end position="530"/>
    </location>
</feature>
<feature type="transmembrane region" description="Helical" evidence="9">
    <location>
        <begin position="49"/>
        <end position="74"/>
    </location>
</feature>
<keyword evidence="7" id="KW-0464">Manganese</keyword>
<evidence type="ECO:0000256" key="2">
    <source>
        <dbReference type="ARBA" id="ARBA00022475"/>
    </source>
</evidence>
<dbReference type="InterPro" id="IPR017850">
    <property type="entry name" value="Alkaline_phosphatase_core_sf"/>
</dbReference>
<proteinExistence type="predicted"/>
<gene>
    <name evidence="11" type="ORF">HMPREF1534_03700</name>
</gene>
<keyword evidence="7" id="KW-0479">Metal-binding</keyword>
<feature type="transmembrane region" description="Helical" evidence="9">
    <location>
        <begin position="128"/>
        <end position="156"/>
    </location>
</feature>
<feature type="binding site" evidence="8">
    <location>
        <position position="273"/>
    </location>
    <ligand>
        <name>Mn(2+)</name>
        <dbReference type="ChEBI" id="CHEBI:29035"/>
    </ligand>
</feature>
<feature type="binding site" evidence="8">
    <location>
        <position position="479"/>
    </location>
    <ligand>
        <name>Mn(2+)</name>
        <dbReference type="ChEBI" id="CHEBI:29035"/>
    </ligand>
</feature>
<reference evidence="11 12" key="1">
    <citation type="submission" date="2013-04" db="EMBL/GenBank/DDBJ databases">
        <title>The Genome Sequence of Bacteroides massiliensis DSM 17679.</title>
        <authorList>
            <consortium name="The Broad Institute Genomics Platform"/>
            <person name="Earl A."/>
            <person name="Ward D."/>
            <person name="Feldgarden M."/>
            <person name="Gevers D."/>
            <person name="Martens E."/>
            <person name="Fenner L."/>
            <person name="Roux V."/>
            <person name="Mallet M.N."/>
            <person name="Raoult D."/>
            <person name="Walker B."/>
            <person name="Young S."/>
            <person name="Zeng Q."/>
            <person name="Gargeya S."/>
            <person name="Fitzgerald M."/>
            <person name="Haas B."/>
            <person name="Abouelleil A."/>
            <person name="Allen A.W."/>
            <person name="Alvarado L."/>
            <person name="Arachchi H.M."/>
            <person name="Berlin A.M."/>
            <person name="Chapman S.B."/>
            <person name="Gainer-Dewar J."/>
            <person name="Goldberg J."/>
            <person name="Griggs A."/>
            <person name="Gujja S."/>
            <person name="Hansen M."/>
            <person name="Howarth C."/>
            <person name="Imamovic A."/>
            <person name="Ireland A."/>
            <person name="Larimer J."/>
            <person name="McCowan C."/>
            <person name="Murphy C."/>
            <person name="Pearson M."/>
            <person name="Poon T.W."/>
            <person name="Priest M."/>
            <person name="Roberts A."/>
            <person name="Saif S."/>
            <person name="Shea T."/>
            <person name="Sisk P."/>
            <person name="Sykes S."/>
            <person name="Wortman J."/>
            <person name="Nusbaum C."/>
            <person name="Birren B."/>
        </authorList>
    </citation>
    <scope>NUCLEOTIDE SEQUENCE [LARGE SCALE GENOMIC DNA]</scope>
    <source>
        <strain evidence="12">B84634 / Timone 84634 / DSM 17679 / JCM 13223</strain>
    </source>
</reference>
<dbReference type="STRING" id="1121098.HMPREF1534_03700"/>
<evidence type="ECO:0000256" key="4">
    <source>
        <dbReference type="ARBA" id="ARBA00022989"/>
    </source>
</evidence>
<dbReference type="SUPFAM" id="SSF53649">
    <property type="entry name" value="Alkaline phosphatase-like"/>
    <property type="match status" value="1"/>
</dbReference>
<sequence>MKKRIAYISLYFFTVLLIFILQKPLFMLYNGAIEKGFGFTDFLHVMIHGAGLDAAMTGYLTAFPFLLILISIWFRRFPLKKILWGYYAFVATLVSVIFVADMGLYPFWGFKLDASVFLYIDSPKEALASVSIGFILLRVLAIVLLIVLNTWILLKITPSVLTAARKRVAATGAMLLIGGVLFIIIRGGVTESTSNVGQVYFSSEQFLNHSAVNPDFSLLSSMGKSQDFASEFNFFEEEKRAGLFDGLYPSTDGDSIIEVLNTKRPNILIILMESYGGTFIEPLGGIPDVAPHFNRLTEEGVFFTNCYANSFRTDRGTVCTFSGYLGLPTASVMKIPAKSRTLPSIAEELVKAGYKTDFLYGGDINFTNMKSYLLSKGYQRLTADKDFSLAEQTSNAWGVNDDITFEYLYNQLKDRKETPWHTAFLTLSSHEPFEVPYHRLDEQIPNAFAFTDDCLGKFIEKLKQTPVWKDLLVICLPDHGFYYPREGLNTSPRFYHIPMLWLGGAVKQPVKIDKIMNQADLAATLLGQLGLDHSSFNFSRNVLGSDYTYPFAFYSFNNGFAFRDSTGVTVVDNNSGNILLEEPAGTNTRIDKGKAILQSVYDDLGRR</sequence>
<comment type="caution">
    <text evidence="11">The sequence shown here is derived from an EMBL/GenBank/DDBJ whole genome shotgun (WGS) entry which is preliminary data.</text>
</comment>
<dbReference type="eggNOG" id="COG1368">
    <property type="taxonomic scope" value="Bacteria"/>
</dbReference>
<dbReference type="Pfam" id="PF00884">
    <property type="entry name" value="Sulfatase"/>
    <property type="match status" value="1"/>
</dbReference>
<dbReference type="PIRSF" id="PIRSF005091">
    <property type="entry name" value="Mmb_sulf_HI1246"/>
    <property type="match status" value="1"/>
</dbReference>
<accession>U6R7Q0</accession>
<evidence type="ECO:0000256" key="1">
    <source>
        <dbReference type="ARBA" id="ARBA00004651"/>
    </source>
</evidence>
<keyword evidence="4 9" id="KW-1133">Transmembrane helix</keyword>
<feature type="binding site" evidence="7">
    <location>
        <position position="430"/>
    </location>
    <ligand>
        <name>substrate</name>
    </ligand>
</feature>
<dbReference type="GO" id="GO:0046872">
    <property type="term" value="F:metal ion binding"/>
    <property type="evidence" value="ECO:0007669"/>
    <property type="project" value="UniProtKB-KW"/>
</dbReference>
<dbReference type="InterPro" id="IPR000917">
    <property type="entry name" value="Sulfatase_N"/>
</dbReference>
<evidence type="ECO:0000256" key="3">
    <source>
        <dbReference type="ARBA" id="ARBA00022692"/>
    </source>
</evidence>
<dbReference type="CDD" id="cd16015">
    <property type="entry name" value="LTA_synthase"/>
    <property type="match status" value="1"/>
</dbReference>
<evidence type="ECO:0000256" key="9">
    <source>
        <dbReference type="SAM" id="Phobius"/>
    </source>
</evidence>
<dbReference type="RefSeq" id="WP_005944867.1">
    <property type="nucleotide sequence ID" value="NZ_KB890319.1"/>
</dbReference>
<feature type="transmembrane region" description="Helical" evidence="9">
    <location>
        <begin position="7"/>
        <end position="29"/>
    </location>
</feature>
<protein>
    <recommendedName>
        <fullName evidence="10">Sulfatase N-terminal domain-containing protein</fullName>
    </recommendedName>
</protein>
<dbReference type="GO" id="GO:0005886">
    <property type="term" value="C:plasma membrane"/>
    <property type="evidence" value="ECO:0007669"/>
    <property type="project" value="UniProtKB-SubCell"/>
</dbReference>
<feature type="binding site" evidence="8">
    <location>
        <position position="313"/>
    </location>
    <ligand>
        <name>Mn(2+)</name>
        <dbReference type="ChEBI" id="CHEBI:29035"/>
    </ligand>
</feature>
<evidence type="ECO:0000259" key="10">
    <source>
        <dbReference type="Pfam" id="PF00884"/>
    </source>
</evidence>
<keyword evidence="12" id="KW-1185">Reference proteome</keyword>